<dbReference type="Pfam" id="PF20911">
    <property type="entry name" value="GP7"/>
    <property type="match status" value="1"/>
</dbReference>
<protein>
    <recommendedName>
        <fullName evidence="3">Phage major capsid protein</fullName>
    </recommendedName>
</protein>
<dbReference type="SUPFAM" id="SSF56563">
    <property type="entry name" value="Major capsid protein gp5"/>
    <property type="match status" value="1"/>
</dbReference>
<dbReference type="AlphaFoldDB" id="A0A1V0URK1"/>
<dbReference type="NCBIfam" id="NF045672">
    <property type="entry name" value="MCP_gp7_epsi_15"/>
    <property type="match status" value="1"/>
</dbReference>
<proteinExistence type="predicted"/>
<dbReference type="RefSeq" id="WP_083039302.1">
    <property type="nucleotide sequence ID" value="NZ_CP020557.1"/>
</dbReference>
<gene>
    <name evidence="1" type="ORF">B7C51_06830</name>
</gene>
<dbReference type="EMBL" id="CP020557">
    <property type="protein sequence ID" value="ARF67602.1"/>
    <property type="molecule type" value="Genomic_DNA"/>
</dbReference>
<sequence length="311" mass="33987">MAQTLPEAAKLSTDMLQKGVIETYAKSSPVLELLPFMEIAGNSYRYNQEGTLPGIGFRGVNEGYQESTGVLNPQSEGLVISGGDADVDRFIVQTLGNVNDQRAIQTQMKTKALSLAWTKTFFKGDVAKTPKSFDGLEKRLTGKQVIDGKGGELTLTMLDELIDAVEGLPDAIFCSKAMRREIKRVIQEHHGYTESDYDAYGRPVMLYGGVPVRVIEEDEKGQEILGFDEANNTTSLYVVKFGAEQYVSGLQSGAINVRDLGELQEKPVFRTRIEWYSSFAVFHPRAAARLSGVIKKDGGSGSSKPAAKASK</sequence>
<evidence type="ECO:0008006" key="3">
    <source>
        <dbReference type="Google" id="ProtNLM"/>
    </source>
</evidence>
<accession>A0A1V0URK1</accession>
<dbReference type="Proteomes" id="UP000192727">
    <property type="component" value="Chromosome"/>
</dbReference>
<evidence type="ECO:0000313" key="1">
    <source>
        <dbReference type="EMBL" id="ARF67602.1"/>
    </source>
</evidence>
<organism evidence="1 2">
    <name type="scientific">Paenibacillus larvae subsp. pulvifaciens</name>
    <dbReference type="NCBI Taxonomy" id="1477"/>
    <lineage>
        <taxon>Bacteria</taxon>
        <taxon>Bacillati</taxon>
        <taxon>Bacillota</taxon>
        <taxon>Bacilli</taxon>
        <taxon>Bacillales</taxon>
        <taxon>Paenibacillaceae</taxon>
        <taxon>Paenibacillus</taxon>
    </lineage>
</organism>
<reference evidence="1 2" key="1">
    <citation type="submission" date="2017-03" db="EMBL/GenBank/DDBJ databases">
        <title>Paenibacillus larvae genome sequencing.</title>
        <authorList>
            <person name="Dingman D.W."/>
        </authorList>
    </citation>
    <scope>NUCLEOTIDE SEQUENCE [LARGE SCALE GENOMIC DNA]</scope>
    <source>
        <strain evidence="1 2">SAG 10367</strain>
    </source>
</reference>
<name>A0A1V0URK1_9BACL</name>
<evidence type="ECO:0000313" key="2">
    <source>
        <dbReference type="Proteomes" id="UP000192727"/>
    </source>
</evidence>
<dbReference type="InterPro" id="IPR048813">
    <property type="entry name" value="GP7-like"/>
</dbReference>